<dbReference type="Proteomes" id="UP000218334">
    <property type="component" value="Unassembled WGS sequence"/>
</dbReference>
<dbReference type="EMBL" id="KZ293474">
    <property type="protein sequence ID" value="PBK61606.1"/>
    <property type="molecule type" value="Genomic_DNA"/>
</dbReference>
<evidence type="ECO:0000313" key="1">
    <source>
        <dbReference type="EMBL" id="PBK61606.1"/>
    </source>
</evidence>
<reference evidence="2" key="1">
    <citation type="journal article" date="2017" name="Nat. Ecol. Evol.">
        <title>Genome expansion and lineage-specific genetic innovations in the forest pathogenic fungi Armillaria.</title>
        <authorList>
            <person name="Sipos G."/>
            <person name="Prasanna A.N."/>
            <person name="Walter M.C."/>
            <person name="O'Connor E."/>
            <person name="Balint B."/>
            <person name="Krizsan K."/>
            <person name="Kiss B."/>
            <person name="Hess J."/>
            <person name="Varga T."/>
            <person name="Slot J."/>
            <person name="Riley R."/>
            <person name="Boka B."/>
            <person name="Rigling D."/>
            <person name="Barry K."/>
            <person name="Lee J."/>
            <person name="Mihaltcheva S."/>
            <person name="LaButti K."/>
            <person name="Lipzen A."/>
            <person name="Waldron R."/>
            <person name="Moloney N.M."/>
            <person name="Sperisen C."/>
            <person name="Kredics L."/>
            <person name="Vagvoelgyi C."/>
            <person name="Patrignani A."/>
            <person name="Fitzpatrick D."/>
            <person name="Nagy I."/>
            <person name="Doyle S."/>
            <person name="Anderson J.B."/>
            <person name="Grigoriev I.V."/>
            <person name="Gueldener U."/>
            <person name="Muensterkoetter M."/>
            <person name="Nagy L.G."/>
        </authorList>
    </citation>
    <scope>NUCLEOTIDE SEQUENCE [LARGE SCALE GENOMIC DNA]</scope>
    <source>
        <strain evidence="2">28-4</strain>
    </source>
</reference>
<organism evidence="1 2">
    <name type="scientific">Armillaria solidipes</name>
    <dbReference type="NCBI Taxonomy" id="1076256"/>
    <lineage>
        <taxon>Eukaryota</taxon>
        <taxon>Fungi</taxon>
        <taxon>Dikarya</taxon>
        <taxon>Basidiomycota</taxon>
        <taxon>Agaricomycotina</taxon>
        <taxon>Agaricomycetes</taxon>
        <taxon>Agaricomycetidae</taxon>
        <taxon>Agaricales</taxon>
        <taxon>Marasmiineae</taxon>
        <taxon>Physalacriaceae</taxon>
        <taxon>Armillaria</taxon>
    </lineage>
</organism>
<name>A0A2H3BEY0_9AGAR</name>
<gene>
    <name evidence="1" type="ORF">ARMSODRAFT_655309</name>
</gene>
<keyword evidence="2" id="KW-1185">Reference proteome</keyword>
<dbReference type="AlphaFoldDB" id="A0A2H3BEY0"/>
<accession>A0A2H3BEY0</accession>
<evidence type="ECO:0000313" key="2">
    <source>
        <dbReference type="Proteomes" id="UP000218334"/>
    </source>
</evidence>
<protein>
    <submittedName>
        <fullName evidence="1">Uncharacterized protein</fullName>
    </submittedName>
</protein>
<proteinExistence type="predicted"/>
<sequence length="178" mass="19576">MRGFLLFFRHDGINLHRGCYSPGLIINGSMGKNRLHLPLGRLSCLVQGSVSGRFDSIITMTALSVVSDLLLSSLRVSTLLSKMYKSGSPYGKPHITRPLRCLHWFLVIFSTAPFCKDSNVTSDFYAISPCPDHWPPASIYISLSLFPVVTTKFTPSLPVGAHQNRSLITAANILLANL</sequence>